<dbReference type="RefSeq" id="WP_282756289.1">
    <property type="nucleotide sequence ID" value="NZ_JASCTH010000001.1"/>
</dbReference>
<accession>A0ABT6WBI6</accession>
<dbReference type="Proteomes" id="UP001241758">
    <property type="component" value="Unassembled WGS sequence"/>
</dbReference>
<keyword evidence="3" id="KW-1185">Reference proteome</keyword>
<comment type="caution">
    <text evidence="2">The sequence shown here is derived from an EMBL/GenBank/DDBJ whole genome shotgun (WGS) entry which is preliminary data.</text>
</comment>
<feature type="region of interest" description="Disordered" evidence="1">
    <location>
        <begin position="1"/>
        <end position="71"/>
    </location>
</feature>
<gene>
    <name evidence="2" type="ORF">QLQ12_00525</name>
</gene>
<feature type="compositionally biased region" description="Basic residues" evidence="1">
    <location>
        <begin position="7"/>
        <end position="19"/>
    </location>
</feature>
<evidence type="ECO:0000256" key="1">
    <source>
        <dbReference type="SAM" id="MobiDB-lite"/>
    </source>
</evidence>
<evidence type="ECO:0000313" key="2">
    <source>
        <dbReference type="EMBL" id="MDI6097092.1"/>
    </source>
</evidence>
<evidence type="ECO:0000313" key="3">
    <source>
        <dbReference type="Proteomes" id="UP001241758"/>
    </source>
</evidence>
<dbReference type="EMBL" id="JASCTH010000001">
    <property type="protein sequence ID" value="MDI6097092.1"/>
    <property type="molecule type" value="Genomic_DNA"/>
</dbReference>
<proteinExistence type="predicted"/>
<name>A0ABT6WBI6_9ACTN</name>
<sequence>MQALRGAGHRRGGGQRRALHRDLGRELSRAGGDPAEVDGRLGQTHRCTAQRGRRRGGDPALAGGDLPQRLPSLDRTRQVVAGRGDRELRDHCHLVTSRAADPGQPRLPPGPEHPLADARVTLTQVVVEFTDADPAVLVAVGGAARDAVGDQAGEGGRFGPCGGGDHDPALPLRGTRRAEMMAGVDRPTGPPVEQHHGLPGAAALHQRRHLGHVDGGVRRTAHHGVGGSQVEPSARPGQHHAPEVDEDTVLLITAFEQGLDRRIRLTRPGVTQERHLETTERLIPEHVRERRHIGRRHREPAQHGVVVLLDANHYCESSPVHRMHHPSSMVRCRGRS</sequence>
<protein>
    <submittedName>
        <fullName evidence="2">Uncharacterized protein</fullName>
    </submittedName>
</protein>
<feature type="region of interest" description="Disordered" evidence="1">
    <location>
        <begin position="220"/>
        <end position="243"/>
    </location>
</feature>
<organism evidence="2 3">
    <name type="scientific">Actinoplanes sandaracinus</name>
    <dbReference type="NCBI Taxonomy" id="3045177"/>
    <lineage>
        <taxon>Bacteria</taxon>
        <taxon>Bacillati</taxon>
        <taxon>Actinomycetota</taxon>
        <taxon>Actinomycetes</taxon>
        <taxon>Micromonosporales</taxon>
        <taxon>Micromonosporaceae</taxon>
        <taxon>Actinoplanes</taxon>
    </lineage>
</organism>
<reference evidence="2 3" key="1">
    <citation type="submission" date="2023-05" db="EMBL/GenBank/DDBJ databases">
        <title>Actinoplanes sp. NEAU-A12 genome sequencing.</title>
        <authorList>
            <person name="Wang Z.-S."/>
        </authorList>
    </citation>
    <scope>NUCLEOTIDE SEQUENCE [LARGE SCALE GENOMIC DNA]</scope>
    <source>
        <strain evidence="2 3">NEAU-A12</strain>
    </source>
</reference>